<dbReference type="AlphaFoldDB" id="A0A4D6LEF6"/>
<reference evidence="1 2" key="1">
    <citation type="submission" date="2019-04" db="EMBL/GenBank/DDBJ databases">
        <title>An improved genome assembly and genetic linkage map for asparagus bean, Vigna unguiculata ssp. sesquipedialis.</title>
        <authorList>
            <person name="Xia Q."/>
            <person name="Zhang R."/>
            <person name="Dong Y."/>
        </authorList>
    </citation>
    <scope>NUCLEOTIDE SEQUENCE [LARGE SCALE GENOMIC DNA]</scope>
    <source>
        <tissue evidence="1">Leaf</tissue>
    </source>
</reference>
<proteinExistence type="predicted"/>
<organism evidence="1 2">
    <name type="scientific">Vigna unguiculata</name>
    <name type="common">Cowpea</name>
    <dbReference type="NCBI Taxonomy" id="3917"/>
    <lineage>
        <taxon>Eukaryota</taxon>
        <taxon>Viridiplantae</taxon>
        <taxon>Streptophyta</taxon>
        <taxon>Embryophyta</taxon>
        <taxon>Tracheophyta</taxon>
        <taxon>Spermatophyta</taxon>
        <taxon>Magnoliopsida</taxon>
        <taxon>eudicotyledons</taxon>
        <taxon>Gunneridae</taxon>
        <taxon>Pentapetalae</taxon>
        <taxon>rosids</taxon>
        <taxon>fabids</taxon>
        <taxon>Fabales</taxon>
        <taxon>Fabaceae</taxon>
        <taxon>Papilionoideae</taxon>
        <taxon>50 kb inversion clade</taxon>
        <taxon>NPAAA clade</taxon>
        <taxon>indigoferoid/millettioid clade</taxon>
        <taxon>Phaseoleae</taxon>
        <taxon>Vigna</taxon>
    </lineage>
</organism>
<evidence type="ECO:0000313" key="2">
    <source>
        <dbReference type="Proteomes" id="UP000501690"/>
    </source>
</evidence>
<dbReference type="EMBL" id="CP039347">
    <property type="protein sequence ID" value="QCD86860.1"/>
    <property type="molecule type" value="Genomic_DNA"/>
</dbReference>
<evidence type="ECO:0000313" key="1">
    <source>
        <dbReference type="EMBL" id="QCD86860.1"/>
    </source>
</evidence>
<sequence length="93" mass="10102">MECDAVMCVAAVRVSGSSSRWLRKWSRCKRGAVAAAMVMREEEELAVAMNLKVCADLARGRWRHCCSCDGCARCCCVVVFAAVAESAALLQAR</sequence>
<name>A0A4D6LEF6_VIGUN</name>
<accession>A0A4D6LEF6</accession>
<dbReference type="Proteomes" id="UP000501690">
    <property type="component" value="Linkage Group LG3"/>
</dbReference>
<protein>
    <submittedName>
        <fullName evidence="1">Uncharacterized protein</fullName>
    </submittedName>
</protein>
<gene>
    <name evidence="1" type="ORF">DEO72_LG3g1388</name>
</gene>
<keyword evidence="2" id="KW-1185">Reference proteome</keyword>